<gene>
    <name evidence="1" type="ORF">COB67_02445</name>
</gene>
<dbReference type="AlphaFoldDB" id="A0A2A4T9W9"/>
<proteinExistence type="predicted"/>
<dbReference type="EMBL" id="NVSR01000007">
    <property type="protein sequence ID" value="PCI30164.1"/>
    <property type="molecule type" value="Genomic_DNA"/>
</dbReference>
<reference evidence="2" key="1">
    <citation type="submission" date="2017-08" db="EMBL/GenBank/DDBJ databases">
        <title>A dynamic microbial community with high functional redundancy inhabits the cold, oxic subseafloor aquifer.</title>
        <authorList>
            <person name="Tully B.J."/>
            <person name="Wheat C.G."/>
            <person name="Glazer B.T."/>
            <person name="Huber J.A."/>
        </authorList>
    </citation>
    <scope>NUCLEOTIDE SEQUENCE [LARGE SCALE GENOMIC DNA]</scope>
</reference>
<evidence type="ECO:0000313" key="2">
    <source>
        <dbReference type="Proteomes" id="UP000218113"/>
    </source>
</evidence>
<comment type="caution">
    <text evidence="1">The sequence shown here is derived from an EMBL/GenBank/DDBJ whole genome shotgun (WGS) entry which is preliminary data.</text>
</comment>
<evidence type="ECO:0000313" key="1">
    <source>
        <dbReference type="EMBL" id="PCI30164.1"/>
    </source>
</evidence>
<protein>
    <submittedName>
        <fullName evidence="1">Uncharacterized protein</fullName>
    </submittedName>
</protein>
<accession>A0A2A4T9W9</accession>
<organism evidence="1 2">
    <name type="scientific">SAR324 cluster bacterium</name>
    <dbReference type="NCBI Taxonomy" id="2024889"/>
    <lineage>
        <taxon>Bacteria</taxon>
        <taxon>Deltaproteobacteria</taxon>
        <taxon>SAR324 cluster</taxon>
    </lineage>
</organism>
<dbReference type="Proteomes" id="UP000218113">
    <property type="component" value="Unassembled WGS sequence"/>
</dbReference>
<name>A0A2A4T9W9_9DELT</name>
<sequence length="284" mass="34182">MVNTDRAIVYLDIQRQISDITNALDCVVYDKDIYDPNKTVDPKDIDEVRKANMASDTNLYLIDEDVWLKLKELTKLYDDTYGTINKKDKEVSTEVKKEHKKYPFKKLFKLINPEQCAIHYKIHLVHKAQFVTDPEKMEHYIEEQYSVWCNTENKRTEETIEHFRNEAMLKKYDADYIHKREEEIRTELANEMLKAKEYYELIKADKGKKFEVVLLGYHNAFPYLSLDARYKDQSYKQNIHLYKDGVPNFLYFDMEVWLNKSNWKEGFMQTAQRAYGNIWFREKE</sequence>